<sequence>MDFTRPDDDSPDQAPKRRRVEVPVQEERRREESPARRHHSTHPRVRSGPSYNGPSSTYNPMLGFRLRQAHSTPTTGQDISGPENTSQGSIFSTNHRDNSYRHQPNGPAVAFTGFIQGDSSPRDGSFSQPQSPAAFSGRLEEFEAWVRGGAWKKAFAEDVDLNSMPLPIHNYQFGGSAFQQVHQGEVHQQVNQQVNQEQINQHQVNQQKVNEQHVNLQQVNQQVSPQQAQLQQVQPPQAVPVIEAPQAAENPAGPQGQGMKICRKEGCDRPRLYQTNRSRFCQQHMDNSMPRSQQGELDQDATAREDMCSGCHGLRPRRAPGEQCWECFCKGRRRRQGCDGCPALKCPNRIVEGQ</sequence>
<dbReference type="EMBL" id="MU859661">
    <property type="protein sequence ID" value="KAK3946602.1"/>
    <property type="molecule type" value="Genomic_DNA"/>
</dbReference>
<feature type="compositionally biased region" description="Polar residues" evidence="1">
    <location>
        <begin position="69"/>
        <end position="93"/>
    </location>
</feature>
<feature type="region of interest" description="Disordered" evidence="1">
    <location>
        <begin position="1"/>
        <end position="134"/>
    </location>
</feature>
<dbReference type="Proteomes" id="UP001303222">
    <property type="component" value="Unassembled WGS sequence"/>
</dbReference>
<protein>
    <submittedName>
        <fullName evidence="2">Uncharacterized protein</fullName>
    </submittedName>
</protein>
<evidence type="ECO:0000313" key="3">
    <source>
        <dbReference type="Proteomes" id="UP001303222"/>
    </source>
</evidence>
<gene>
    <name evidence="2" type="ORF">QBC32DRAFT_366305</name>
</gene>
<reference evidence="2" key="1">
    <citation type="journal article" date="2023" name="Mol. Phylogenet. Evol.">
        <title>Genome-scale phylogeny and comparative genomics of the fungal order Sordariales.</title>
        <authorList>
            <person name="Hensen N."/>
            <person name="Bonometti L."/>
            <person name="Westerberg I."/>
            <person name="Brannstrom I.O."/>
            <person name="Guillou S."/>
            <person name="Cros-Aarteil S."/>
            <person name="Calhoun S."/>
            <person name="Haridas S."/>
            <person name="Kuo A."/>
            <person name="Mondo S."/>
            <person name="Pangilinan J."/>
            <person name="Riley R."/>
            <person name="LaButti K."/>
            <person name="Andreopoulos B."/>
            <person name="Lipzen A."/>
            <person name="Chen C."/>
            <person name="Yan M."/>
            <person name="Daum C."/>
            <person name="Ng V."/>
            <person name="Clum A."/>
            <person name="Steindorff A."/>
            <person name="Ohm R.A."/>
            <person name="Martin F."/>
            <person name="Silar P."/>
            <person name="Natvig D.O."/>
            <person name="Lalanne C."/>
            <person name="Gautier V."/>
            <person name="Ament-Velasquez S.L."/>
            <person name="Kruys A."/>
            <person name="Hutchinson M.I."/>
            <person name="Powell A.J."/>
            <person name="Barry K."/>
            <person name="Miller A.N."/>
            <person name="Grigoriev I.V."/>
            <person name="Debuchy R."/>
            <person name="Gladieux P."/>
            <person name="Hiltunen Thoren M."/>
            <person name="Johannesson H."/>
        </authorList>
    </citation>
    <scope>NUCLEOTIDE SEQUENCE</scope>
    <source>
        <strain evidence="2">CBS 626.80</strain>
    </source>
</reference>
<feature type="compositionally biased region" description="Basic and acidic residues" evidence="1">
    <location>
        <begin position="25"/>
        <end position="35"/>
    </location>
</feature>
<comment type="caution">
    <text evidence="2">The sequence shown here is derived from an EMBL/GenBank/DDBJ whole genome shotgun (WGS) entry which is preliminary data.</text>
</comment>
<keyword evidence="3" id="KW-1185">Reference proteome</keyword>
<reference evidence="2" key="2">
    <citation type="submission" date="2023-06" db="EMBL/GenBank/DDBJ databases">
        <authorList>
            <consortium name="Lawrence Berkeley National Laboratory"/>
            <person name="Mondo S.J."/>
            <person name="Hensen N."/>
            <person name="Bonometti L."/>
            <person name="Westerberg I."/>
            <person name="Brannstrom I.O."/>
            <person name="Guillou S."/>
            <person name="Cros-Aarteil S."/>
            <person name="Calhoun S."/>
            <person name="Haridas S."/>
            <person name="Kuo A."/>
            <person name="Pangilinan J."/>
            <person name="Riley R."/>
            <person name="Labutti K."/>
            <person name="Andreopoulos B."/>
            <person name="Lipzen A."/>
            <person name="Chen C."/>
            <person name="Yanf M."/>
            <person name="Daum C."/>
            <person name="Ng V."/>
            <person name="Clum A."/>
            <person name="Steindorff A."/>
            <person name="Ohm R."/>
            <person name="Martin F."/>
            <person name="Silar P."/>
            <person name="Natvig D."/>
            <person name="Lalanne C."/>
            <person name="Gautier V."/>
            <person name="Ament-Velasquez S.L."/>
            <person name="Kruys A."/>
            <person name="Hutchinson M.I."/>
            <person name="Powell A.J."/>
            <person name="Barry K."/>
            <person name="Miller A.N."/>
            <person name="Grigoriev I.V."/>
            <person name="Debuchy R."/>
            <person name="Gladieux P."/>
            <person name="Thoren M.H."/>
            <person name="Johannesson H."/>
        </authorList>
    </citation>
    <scope>NUCLEOTIDE SEQUENCE</scope>
    <source>
        <strain evidence="2">CBS 626.80</strain>
    </source>
</reference>
<feature type="compositionally biased region" description="Basic residues" evidence="1">
    <location>
        <begin position="36"/>
        <end position="45"/>
    </location>
</feature>
<organism evidence="2 3">
    <name type="scientific">Pseudoneurospora amorphoporcata</name>
    <dbReference type="NCBI Taxonomy" id="241081"/>
    <lineage>
        <taxon>Eukaryota</taxon>
        <taxon>Fungi</taxon>
        <taxon>Dikarya</taxon>
        <taxon>Ascomycota</taxon>
        <taxon>Pezizomycotina</taxon>
        <taxon>Sordariomycetes</taxon>
        <taxon>Sordariomycetidae</taxon>
        <taxon>Sordariales</taxon>
        <taxon>Sordariaceae</taxon>
        <taxon>Pseudoneurospora</taxon>
    </lineage>
</organism>
<evidence type="ECO:0000256" key="1">
    <source>
        <dbReference type="SAM" id="MobiDB-lite"/>
    </source>
</evidence>
<name>A0AAN6NMZ6_9PEZI</name>
<dbReference type="AlphaFoldDB" id="A0AAN6NMZ6"/>
<feature type="compositionally biased region" description="Polar residues" evidence="1">
    <location>
        <begin position="49"/>
        <end position="59"/>
    </location>
</feature>
<proteinExistence type="predicted"/>
<accession>A0AAN6NMZ6</accession>
<evidence type="ECO:0000313" key="2">
    <source>
        <dbReference type="EMBL" id="KAK3946602.1"/>
    </source>
</evidence>